<protein>
    <submittedName>
        <fullName evidence="5">AMP-dependent synthetase and ligase</fullName>
    </submittedName>
</protein>
<dbReference type="GO" id="GO:0005524">
    <property type="term" value="F:ATP binding"/>
    <property type="evidence" value="ECO:0007669"/>
    <property type="project" value="UniProtKB-KW"/>
</dbReference>
<dbReference type="PANTHER" id="PTHR43272">
    <property type="entry name" value="LONG-CHAIN-FATTY-ACID--COA LIGASE"/>
    <property type="match status" value="1"/>
</dbReference>
<dbReference type="InterPro" id="IPR042099">
    <property type="entry name" value="ANL_N_sf"/>
</dbReference>
<dbReference type="Proteomes" id="UP000002601">
    <property type="component" value="Chromosome"/>
</dbReference>
<dbReference type="PANTHER" id="PTHR43272:SF33">
    <property type="entry name" value="AMP-BINDING DOMAIN-CONTAINING PROTEIN-RELATED"/>
    <property type="match status" value="1"/>
</dbReference>
<dbReference type="AlphaFoldDB" id="C6BXZ0"/>
<dbReference type="Gene3D" id="3.30.300.30">
    <property type="match status" value="1"/>
</dbReference>
<dbReference type="Gene3D" id="3.40.50.12780">
    <property type="entry name" value="N-terminal domain of ligase-like"/>
    <property type="match status" value="1"/>
</dbReference>
<dbReference type="InterPro" id="IPR020845">
    <property type="entry name" value="AMP-binding_CS"/>
</dbReference>
<dbReference type="OrthoDB" id="9801302at2"/>
<evidence type="ECO:0000256" key="2">
    <source>
        <dbReference type="ARBA" id="ARBA00022840"/>
    </source>
</evidence>
<evidence type="ECO:0000256" key="1">
    <source>
        <dbReference type="ARBA" id="ARBA00022741"/>
    </source>
</evidence>
<dbReference type="EMBL" id="CP001649">
    <property type="protein sequence ID" value="ACS80520.1"/>
    <property type="molecule type" value="Genomic_DNA"/>
</dbReference>
<dbReference type="STRING" id="526222.Desal_2464"/>
<keyword evidence="5" id="KW-0436">Ligase</keyword>
<dbReference type="RefSeq" id="WP_015852336.1">
    <property type="nucleotide sequence ID" value="NC_012881.1"/>
</dbReference>
<dbReference type="Pfam" id="PF00501">
    <property type="entry name" value="AMP-binding"/>
    <property type="match status" value="1"/>
</dbReference>
<dbReference type="InterPro" id="IPR045851">
    <property type="entry name" value="AMP-bd_C_sf"/>
</dbReference>
<evidence type="ECO:0000256" key="3">
    <source>
        <dbReference type="ARBA" id="ARBA00024484"/>
    </source>
</evidence>
<evidence type="ECO:0000313" key="6">
    <source>
        <dbReference type="Proteomes" id="UP000002601"/>
    </source>
</evidence>
<accession>C6BXZ0</accession>
<reference evidence="5 6" key="1">
    <citation type="submission" date="2009-06" db="EMBL/GenBank/DDBJ databases">
        <title>Complete sequence of Desulfovibrio salexigens DSM 2638.</title>
        <authorList>
            <consortium name="US DOE Joint Genome Institute"/>
            <person name="Lucas S."/>
            <person name="Copeland A."/>
            <person name="Lapidus A."/>
            <person name="Glavina del Rio T."/>
            <person name="Tice H."/>
            <person name="Bruce D."/>
            <person name="Goodwin L."/>
            <person name="Pitluck S."/>
            <person name="Munk A.C."/>
            <person name="Brettin T."/>
            <person name="Detter J.C."/>
            <person name="Han C."/>
            <person name="Tapia R."/>
            <person name="Larimer F."/>
            <person name="Land M."/>
            <person name="Hauser L."/>
            <person name="Kyrpides N."/>
            <person name="Anderson I."/>
            <person name="Wall J.D."/>
            <person name="Arkin A.P."/>
            <person name="Dehal P."/>
            <person name="Chivian D."/>
            <person name="Giles B."/>
            <person name="Hazen T.C."/>
        </authorList>
    </citation>
    <scope>NUCLEOTIDE SEQUENCE [LARGE SCALE GENOMIC DNA]</scope>
    <source>
        <strain evidence="6">ATCC 14822 / DSM 2638 / NCIMB 8403 / VKM B-1763</strain>
    </source>
</reference>
<dbReference type="eggNOG" id="COG1022">
    <property type="taxonomic scope" value="Bacteria"/>
</dbReference>
<evidence type="ECO:0000313" key="5">
    <source>
        <dbReference type="EMBL" id="ACS80520.1"/>
    </source>
</evidence>
<comment type="catalytic activity">
    <reaction evidence="3">
        <text>a long-chain fatty acid + ATP + CoA = a long-chain fatty acyl-CoA + AMP + diphosphate</text>
        <dbReference type="Rhea" id="RHEA:15421"/>
        <dbReference type="ChEBI" id="CHEBI:30616"/>
        <dbReference type="ChEBI" id="CHEBI:33019"/>
        <dbReference type="ChEBI" id="CHEBI:57287"/>
        <dbReference type="ChEBI" id="CHEBI:57560"/>
        <dbReference type="ChEBI" id="CHEBI:83139"/>
        <dbReference type="ChEBI" id="CHEBI:456215"/>
        <dbReference type="EC" id="6.2.1.3"/>
    </reaction>
    <physiologicalReaction direction="left-to-right" evidence="3">
        <dbReference type="Rhea" id="RHEA:15422"/>
    </physiologicalReaction>
</comment>
<gene>
    <name evidence="5" type="ordered locus">Desal_2464</name>
</gene>
<dbReference type="GO" id="GO:0004467">
    <property type="term" value="F:long-chain fatty acid-CoA ligase activity"/>
    <property type="evidence" value="ECO:0007669"/>
    <property type="project" value="UniProtKB-EC"/>
</dbReference>
<keyword evidence="1" id="KW-0547">Nucleotide-binding</keyword>
<feature type="domain" description="AMP-dependent synthetase/ligase" evidence="4">
    <location>
        <begin position="16"/>
        <end position="428"/>
    </location>
</feature>
<dbReference type="SUPFAM" id="SSF56801">
    <property type="entry name" value="Acetyl-CoA synthetase-like"/>
    <property type="match status" value="1"/>
</dbReference>
<dbReference type="GO" id="GO:0016020">
    <property type="term" value="C:membrane"/>
    <property type="evidence" value="ECO:0007669"/>
    <property type="project" value="TreeGrafter"/>
</dbReference>
<keyword evidence="2" id="KW-0067">ATP-binding</keyword>
<evidence type="ECO:0000259" key="4">
    <source>
        <dbReference type="Pfam" id="PF00501"/>
    </source>
</evidence>
<sequence length="585" mass="65254">MNLQDTPTLKNALALSAEKYRDRPAVCFVGEDPMTYGEFKKLVDDISLLLHSRSITKGDKVAILSENMPNWGAAYLAITCMGAIAIPILTEFHEGAVHHILRHSESKAIFVSERLQHKVDEYESDNLHTVITLNDFSLSTNEGLRQTFKEGMVHARKSFEQVKEQVKERISKELEKYTDKGKEYVRPSTEIAVDDVAAILYTSGTTGSSKGVILTHRNIVFNAIASANIVDVNTEDRLVSVLPLAHTFECTLGMVLPLIHGASIHYLRKPPTPKTLLPAMAMVKPTMLLIVPLIIEKIFKNRVQPKLKGSGIMRSVMKFGAARKKLYSVAGKKLMEAFGGQLRCMPIGGAFLAPEVEEFLVDSGLPYTVGYGMTETSPLCTGEPARSTRFRSVGRLLKGMEIKIDNPDPETGEGEILVKGPNVMQGYYKAPKVTEEVFTEDGFLRTGDLGYIDKDGYIFLRGRLKNVIIGPSGENIYPEEVESIIGECDYVLESIVYRADGKLVARVHLDYVKFDEELGTGKMIESKARDAVHKHLDSIKKTVNGRVSSFAKISKVIEQSEPFEKTPTQKIKRYLYIDMEENQKR</sequence>
<dbReference type="HOGENOM" id="CLU_000022_59_9_7"/>
<proteinExistence type="predicted"/>
<dbReference type="KEGG" id="dsa:Desal_2464"/>
<keyword evidence="6" id="KW-1185">Reference proteome</keyword>
<name>C6BXZ0_MARSD</name>
<dbReference type="PROSITE" id="PS00455">
    <property type="entry name" value="AMP_BINDING"/>
    <property type="match status" value="1"/>
</dbReference>
<dbReference type="InterPro" id="IPR000873">
    <property type="entry name" value="AMP-dep_synth/lig_dom"/>
</dbReference>
<organism evidence="5 6">
    <name type="scientific">Maridesulfovibrio salexigens (strain ATCC 14822 / DSM 2638 / NCIMB 8403 / VKM B-1763)</name>
    <name type="common">Desulfovibrio salexigens</name>
    <dbReference type="NCBI Taxonomy" id="526222"/>
    <lineage>
        <taxon>Bacteria</taxon>
        <taxon>Pseudomonadati</taxon>
        <taxon>Thermodesulfobacteriota</taxon>
        <taxon>Desulfovibrionia</taxon>
        <taxon>Desulfovibrionales</taxon>
        <taxon>Desulfovibrionaceae</taxon>
        <taxon>Maridesulfovibrio</taxon>
    </lineage>
</organism>